<accession>A0A0L0C9S3</accession>
<feature type="compositionally biased region" description="Polar residues" evidence="8">
    <location>
        <begin position="509"/>
        <end position="519"/>
    </location>
</feature>
<feature type="domain" description="Protein kinase" evidence="9">
    <location>
        <begin position="1001"/>
        <end position="1263"/>
    </location>
</feature>
<feature type="compositionally biased region" description="Basic and acidic residues" evidence="8">
    <location>
        <begin position="616"/>
        <end position="631"/>
    </location>
</feature>
<proteinExistence type="predicted"/>
<dbReference type="InterPro" id="IPR008271">
    <property type="entry name" value="Ser/Thr_kinase_AS"/>
</dbReference>
<dbReference type="InterPro" id="IPR015661">
    <property type="entry name" value="Bub1/Mad3"/>
</dbReference>
<dbReference type="Proteomes" id="UP000037069">
    <property type="component" value="Unassembled WGS sequence"/>
</dbReference>
<feature type="region of interest" description="Disordered" evidence="8">
    <location>
        <begin position="493"/>
        <end position="519"/>
    </location>
</feature>
<dbReference type="Gene3D" id="1.25.40.430">
    <property type="match status" value="1"/>
</dbReference>
<dbReference type="PROSITE" id="PS00107">
    <property type="entry name" value="PROTEIN_KINASE_ATP"/>
    <property type="match status" value="1"/>
</dbReference>
<dbReference type="PROSITE" id="PS51489">
    <property type="entry name" value="BUB1_N"/>
    <property type="match status" value="1"/>
</dbReference>
<feature type="compositionally biased region" description="Polar residues" evidence="8">
    <location>
        <begin position="777"/>
        <end position="793"/>
    </location>
</feature>
<dbReference type="PANTHER" id="PTHR14030:SF4">
    <property type="entry name" value="BUB1 KINASE, ISOFORM A-RELATED"/>
    <property type="match status" value="1"/>
</dbReference>
<reference evidence="11 12" key="1">
    <citation type="journal article" date="2015" name="Nat. Commun.">
        <title>Lucilia cuprina genome unlocks parasitic fly biology to underpin future interventions.</title>
        <authorList>
            <person name="Anstead C.A."/>
            <person name="Korhonen P.K."/>
            <person name="Young N.D."/>
            <person name="Hall R.S."/>
            <person name="Jex A.R."/>
            <person name="Murali S.C."/>
            <person name="Hughes D.S."/>
            <person name="Lee S.F."/>
            <person name="Perry T."/>
            <person name="Stroehlein A.J."/>
            <person name="Ansell B.R."/>
            <person name="Breugelmans B."/>
            <person name="Hofmann A."/>
            <person name="Qu J."/>
            <person name="Dugan S."/>
            <person name="Lee S.L."/>
            <person name="Chao H."/>
            <person name="Dinh H."/>
            <person name="Han Y."/>
            <person name="Doddapaneni H.V."/>
            <person name="Worley K.C."/>
            <person name="Muzny D.M."/>
            <person name="Ioannidis P."/>
            <person name="Waterhouse R.M."/>
            <person name="Zdobnov E.M."/>
            <person name="James P.J."/>
            <person name="Bagnall N.H."/>
            <person name="Kotze A.C."/>
            <person name="Gibbs R.A."/>
            <person name="Richards S."/>
            <person name="Batterham P."/>
            <person name="Gasser R.B."/>
        </authorList>
    </citation>
    <scope>NUCLEOTIDE SEQUENCE [LARGE SCALE GENOMIC DNA]</scope>
    <source>
        <strain evidence="11 12">LS</strain>
        <tissue evidence="11">Full body</tissue>
    </source>
</reference>
<sequence length="1287" mass="148853">MNSIIRHSVPADQMHSFLKDKQAWENAIALYQGPDPLDHWWNYICWYENHGHGDPDNKFRETLERCLTLYEHSDYYKLDVRMVRLWLKYIDMQSNPLHFYQVLHQRGVGKQVACFYIGWATYYESINAFKEAEAVYILAFQEKAQPYAELHHGHSKLMYNKTMHAQAQQQQQQLLHPQHAAYQTTTATNNAGTPTANPNVGNMEIHQQQQQQQYRQQVSYHHSANHQTQQQQQQMAHPTTSHHQYNQHPAAAAAAQQQQQQQQQLQTHGYHNLPNHNHYPPQHQNIQDAPHHQQVHPQAQIQTAANVHQHKESNEQVAATPAYNTQQKIVHNTHQQQQHNVNAQHIQQQQVAVVHPQPQTQSRQENASYSVPVEQQLPAATASMSRQQYERAVEASSKRNVVQNAPQVNSSSTNILVAGIRLPRKFATYCRNNHETWQPALFLEEPDDPQKVCHYAKSLVYPPDLGVEFSPEEIKARHCKYKMEMVKQEYNPQQNYQAQQHGEQEQTNREAQSSGTQAQQNLNVQVQEIGSIKTETTTTTTTTNAAKYQQTQQYYVQQQQQQQQLHHINNNHLYYQQQQQHETQLYQQEQQPQTQLDPQQQQRQQLQTQQQQYHVNHYEQQRYQQRQHEHQQVQQQYTKVEEEETEGDQEDEDEDNQDTEDEQQQQYNQQLPQQHPNYQYHHHNQQQQPSAQQHLNNLDNEGDLEDQIEASTIRFSMHTPNKGSQNKTLKIKFKKERPTAVGDTPNGNNNYSAYTIERIYQPELESPSMAENVLKRNGNNNSFHPYISSTPKTSTKRQKTKLKKPSNKFHMLGSTNSNSSSAENGHATLNNSYIMEKTLTATSENKAHHQHQLERSVQNATFNDNANYSFSSAVALDNSNCSLSNAVGRLNFRDATALNNSTLNQTHVADISTYQENSYFSTQNDVEAKERRLAKALETIERHMAKEAIDPFSSELCRAFLTKLDFPGANGEAHDNYKIIQTPLPKIANTRQLNLSDGIQFNIDKEIGRGSYGSVYKATDVATGAVVALKFQKPANTWEIYICDQVLKRVQSPNILPGLMDISTAIIAPNASLIATEFSPYGSLLDINNKIRQATTKVMHESLVMHFSAQICNIIHHLHENKIIHADIKPDNFLLMRVPSTDLHFPSLRLIDFGCAIDMTLFPEGDKTKFRKVIQTDGFTCIEMQEGRSWSYETDLFCIAGTVHVMLFGEYMQLQKRAGTWDIKQKLPRYLKKHVWTQFFGDILNINPDKKLPDLREMRNIFEEEASKMDSELQKQMRTLSNILHRR</sequence>
<keyword evidence="5 7" id="KW-0067">ATP-binding</keyword>
<evidence type="ECO:0000256" key="4">
    <source>
        <dbReference type="ARBA" id="ARBA00022838"/>
    </source>
</evidence>
<keyword evidence="4" id="KW-0995">Kinetochore</keyword>
<feature type="domain" description="BUB1 N-terminal" evidence="10">
    <location>
        <begin position="24"/>
        <end position="175"/>
    </location>
</feature>
<dbReference type="GO" id="GO:0000776">
    <property type="term" value="C:kinetochore"/>
    <property type="evidence" value="ECO:0007669"/>
    <property type="project" value="UniProtKB-KW"/>
</dbReference>
<evidence type="ECO:0000313" key="12">
    <source>
        <dbReference type="Proteomes" id="UP000037069"/>
    </source>
</evidence>
<dbReference type="InterPro" id="IPR017441">
    <property type="entry name" value="Protein_kinase_ATP_BS"/>
</dbReference>
<keyword evidence="6" id="KW-0137">Centromere</keyword>
<dbReference type="OrthoDB" id="248495at2759"/>
<feature type="region of interest" description="Disordered" evidence="8">
    <location>
        <begin position="577"/>
        <end position="667"/>
    </location>
</feature>
<dbReference type="OMA" id="NCEKGVG"/>
<evidence type="ECO:0000259" key="10">
    <source>
        <dbReference type="PROSITE" id="PS51489"/>
    </source>
</evidence>
<feature type="binding site" evidence="7">
    <location>
        <position position="1030"/>
    </location>
    <ligand>
        <name>ATP</name>
        <dbReference type="ChEBI" id="CHEBI:30616"/>
    </ligand>
</feature>
<feature type="compositionally biased region" description="Acidic residues" evidence="8">
    <location>
        <begin position="641"/>
        <end position="663"/>
    </location>
</feature>
<dbReference type="GO" id="GO:0005524">
    <property type="term" value="F:ATP binding"/>
    <property type="evidence" value="ECO:0007669"/>
    <property type="project" value="UniProtKB-UniRule"/>
</dbReference>
<feature type="compositionally biased region" description="Low complexity" evidence="8">
    <location>
        <begin position="577"/>
        <end position="615"/>
    </location>
</feature>
<evidence type="ECO:0000256" key="6">
    <source>
        <dbReference type="ARBA" id="ARBA00023328"/>
    </source>
</evidence>
<comment type="caution">
    <text evidence="11">The sequence shown here is derived from an EMBL/GenBank/DDBJ whole genome shotgun (WGS) entry which is preliminary data.</text>
</comment>
<feature type="compositionally biased region" description="Basic residues" evidence="8">
    <location>
        <begin position="794"/>
        <end position="807"/>
    </location>
</feature>
<evidence type="ECO:0000256" key="3">
    <source>
        <dbReference type="ARBA" id="ARBA00022741"/>
    </source>
</evidence>
<dbReference type="InterPro" id="IPR000719">
    <property type="entry name" value="Prot_kinase_dom"/>
</dbReference>
<dbReference type="GO" id="GO:0005634">
    <property type="term" value="C:nucleus"/>
    <property type="evidence" value="ECO:0007669"/>
    <property type="project" value="TreeGrafter"/>
</dbReference>
<feature type="region of interest" description="Disordered" evidence="8">
    <location>
        <begin position="714"/>
        <end position="733"/>
    </location>
</feature>
<evidence type="ECO:0008006" key="13">
    <source>
        <dbReference type="Google" id="ProtNLM"/>
    </source>
</evidence>
<dbReference type="GO" id="GO:0004672">
    <property type="term" value="F:protein kinase activity"/>
    <property type="evidence" value="ECO:0007669"/>
    <property type="project" value="InterPro"/>
</dbReference>
<dbReference type="PROSITE" id="PS50011">
    <property type="entry name" value="PROTEIN_KINASE_DOM"/>
    <property type="match status" value="1"/>
</dbReference>
<evidence type="ECO:0000259" key="9">
    <source>
        <dbReference type="PROSITE" id="PS50011"/>
    </source>
</evidence>
<dbReference type="STRING" id="7375.A0A0L0C9S3"/>
<evidence type="ECO:0000256" key="7">
    <source>
        <dbReference type="PROSITE-ProRule" id="PRU10141"/>
    </source>
</evidence>
<feature type="compositionally biased region" description="Polar residues" evidence="8">
    <location>
        <begin position="714"/>
        <end position="728"/>
    </location>
</feature>
<dbReference type="GO" id="GO:0051754">
    <property type="term" value="P:meiotic sister chromatid cohesion, centromeric"/>
    <property type="evidence" value="ECO:0007669"/>
    <property type="project" value="TreeGrafter"/>
</dbReference>
<feature type="compositionally biased region" description="Low complexity" evidence="8">
    <location>
        <begin position="250"/>
        <end position="264"/>
    </location>
</feature>
<evidence type="ECO:0000256" key="2">
    <source>
        <dbReference type="ARBA" id="ARBA00022454"/>
    </source>
</evidence>
<dbReference type="SUPFAM" id="SSF56112">
    <property type="entry name" value="Protein kinase-like (PK-like)"/>
    <property type="match status" value="1"/>
</dbReference>
<dbReference type="CDD" id="cd13981">
    <property type="entry name" value="STKc_Bub1_BubR1"/>
    <property type="match status" value="1"/>
</dbReference>
<dbReference type="InterPro" id="IPR011009">
    <property type="entry name" value="Kinase-like_dom_sf"/>
</dbReference>
<keyword evidence="3 7" id="KW-0547">Nucleotide-binding</keyword>
<evidence type="ECO:0000256" key="8">
    <source>
        <dbReference type="SAM" id="MobiDB-lite"/>
    </source>
</evidence>
<gene>
    <name evidence="11" type="ORF">FF38_10150</name>
</gene>
<dbReference type="PANTHER" id="PTHR14030">
    <property type="entry name" value="MITOTIC CHECKPOINT SERINE/THREONINE-PROTEIN KINASE BUB1"/>
    <property type="match status" value="1"/>
</dbReference>
<evidence type="ECO:0000256" key="1">
    <source>
        <dbReference type="ARBA" id="ARBA00004629"/>
    </source>
</evidence>
<dbReference type="SMART" id="SM00220">
    <property type="entry name" value="S_TKc"/>
    <property type="match status" value="1"/>
</dbReference>
<keyword evidence="12" id="KW-1185">Reference proteome</keyword>
<feature type="compositionally biased region" description="Low complexity" evidence="8">
    <location>
        <begin position="207"/>
        <end position="217"/>
    </location>
</feature>
<dbReference type="GO" id="GO:0007094">
    <property type="term" value="P:mitotic spindle assembly checkpoint signaling"/>
    <property type="evidence" value="ECO:0007669"/>
    <property type="project" value="InterPro"/>
</dbReference>
<feature type="compositionally biased region" description="Polar residues" evidence="8">
    <location>
        <begin position="235"/>
        <end position="247"/>
    </location>
</feature>
<protein>
    <recommendedName>
        <fullName evidence="13">Mitotic checkpoint serine/threonine-protein kinase BUB1</fullName>
    </recommendedName>
</protein>
<feature type="region of interest" description="Disordered" evidence="8">
    <location>
        <begin position="774"/>
        <end position="824"/>
    </location>
</feature>
<feature type="compositionally biased region" description="Polar residues" evidence="8">
    <location>
        <begin position="813"/>
        <end position="824"/>
    </location>
</feature>
<dbReference type="SMART" id="SM00777">
    <property type="entry name" value="Mad3_BUB1_I"/>
    <property type="match status" value="1"/>
</dbReference>
<dbReference type="PROSITE" id="PS00108">
    <property type="entry name" value="PROTEIN_KINASE_ST"/>
    <property type="match status" value="1"/>
</dbReference>
<name>A0A0L0C9S3_LUCCU</name>
<feature type="region of interest" description="Disordered" evidence="8">
    <location>
        <begin position="187"/>
        <end position="300"/>
    </location>
</feature>
<dbReference type="Pfam" id="PF08311">
    <property type="entry name" value="Mad3_BUB1_I"/>
    <property type="match status" value="1"/>
</dbReference>
<dbReference type="EMBL" id="JRES01000714">
    <property type="protein sequence ID" value="KNC29002.1"/>
    <property type="molecule type" value="Genomic_DNA"/>
</dbReference>
<comment type="subcellular location">
    <subcellularLocation>
        <location evidence="1">Chromosome</location>
        <location evidence="1">Centromere</location>
        <location evidence="1">Kinetochore</location>
    </subcellularLocation>
</comment>
<keyword evidence="2" id="KW-0158">Chromosome</keyword>
<evidence type="ECO:0000313" key="11">
    <source>
        <dbReference type="EMBL" id="KNC29002.1"/>
    </source>
</evidence>
<dbReference type="Pfam" id="PF00069">
    <property type="entry name" value="Pkinase"/>
    <property type="match status" value="1"/>
</dbReference>
<feature type="compositionally biased region" description="Low complexity" evidence="8">
    <location>
        <begin position="187"/>
        <end position="199"/>
    </location>
</feature>
<organism evidence="11 12">
    <name type="scientific">Lucilia cuprina</name>
    <name type="common">Green bottle fly</name>
    <name type="synonym">Australian sheep blowfly</name>
    <dbReference type="NCBI Taxonomy" id="7375"/>
    <lineage>
        <taxon>Eukaryota</taxon>
        <taxon>Metazoa</taxon>
        <taxon>Ecdysozoa</taxon>
        <taxon>Arthropoda</taxon>
        <taxon>Hexapoda</taxon>
        <taxon>Insecta</taxon>
        <taxon>Pterygota</taxon>
        <taxon>Neoptera</taxon>
        <taxon>Endopterygota</taxon>
        <taxon>Diptera</taxon>
        <taxon>Brachycera</taxon>
        <taxon>Muscomorpha</taxon>
        <taxon>Oestroidea</taxon>
        <taxon>Calliphoridae</taxon>
        <taxon>Luciliinae</taxon>
        <taxon>Lucilia</taxon>
    </lineage>
</organism>
<dbReference type="GO" id="GO:0032991">
    <property type="term" value="C:protein-containing complex"/>
    <property type="evidence" value="ECO:0007669"/>
    <property type="project" value="UniProtKB-ARBA"/>
</dbReference>
<dbReference type="Gene3D" id="1.10.510.10">
    <property type="entry name" value="Transferase(Phosphotransferase) domain 1"/>
    <property type="match status" value="1"/>
</dbReference>
<evidence type="ECO:0000256" key="5">
    <source>
        <dbReference type="ARBA" id="ARBA00022840"/>
    </source>
</evidence>
<dbReference type="FunFam" id="1.10.510.10:FF:000807">
    <property type="entry name" value="Checkpoint serine/threonine-protein kinase bub1"/>
    <property type="match status" value="1"/>
</dbReference>
<dbReference type="InterPro" id="IPR013212">
    <property type="entry name" value="Mad3/Bub1_I"/>
</dbReference>